<reference evidence="3" key="1">
    <citation type="journal article" date="2014" name="Science">
        <title>Ancient hybridizations among the ancestral genomes of bread wheat.</title>
        <authorList>
            <consortium name="International Wheat Genome Sequencing Consortium,"/>
            <person name="Marcussen T."/>
            <person name="Sandve S.R."/>
            <person name="Heier L."/>
            <person name="Spannagl M."/>
            <person name="Pfeifer M."/>
            <person name="Jakobsen K.S."/>
            <person name="Wulff B.B."/>
            <person name="Steuernagel B."/>
            <person name="Mayer K.F."/>
            <person name="Olsen O.A."/>
        </authorList>
    </citation>
    <scope>NUCLEOTIDE SEQUENCE [LARGE SCALE GENOMIC DNA]</scope>
    <source>
        <strain evidence="3">cv. AL8/78</strain>
    </source>
</reference>
<feature type="compositionally biased region" description="Pro residues" evidence="1">
    <location>
        <begin position="23"/>
        <end position="38"/>
    </location>
</feature>
<feature type="compositionally biased region" description="Basic and acidic residues" evidence="1">
    <location>
        <begin position="49"/>
        <end position="58"/>
    </location>
</feature>
<protein>
    <submittedName>
        <fullName evidence="2">Uncharacterized protein</fullName>
    </submittedName>
</protein>
<feature type="region of interest" description="Disordered" evidence="1">
    <location>
        <begin position="1"/>
        <end position="77"/>
    </location>
</feature>
<keyword evidence="3" id="KW-1185">Reference proteome</keyword>
<evidence type="ECO:0000313" key="3">
    <source>
        <dbReference type="Proteomes" id="UP000015105"/>
    </source>
</evidence>
<proteinExistence type="predicted"/>
<reference evidence="2" key="5">
    <citation type="journal article" date="2021" name="G3 (Bethesda)">
        <title>Aegilops tauschii genome assembly Aet v5.0 features greater sequence contiguity and improved annotation.</title>
        <authorList>
            <person name="Wang L."/>
            <person name="Zhu T."/>
            <person name="Rodriguez J.C."/>
            <person name="Deal K.R."/>
            <person name="Dubcovsky J."/>
            <person name="McGuire P.E."/>
            <person name="Lux T."/>
            <person name="Spannagl M."/>
            <person name="Mayer K.F.X."/>
            <person name="Baldrich P."/>
            <person name="Meyers B.C."/>
            <person name="Huo N."/>
            <person name="Gu Y.Q."/>
            <person name="Zhou H."/>
            <person name="Devos K.M."/>
            <person name="Bennetzen J.L."/>
            <person name="Unver T."/>
            <person name="Budak H."/>
            <person name="Gulick P.J."/>
            <person name="Galiba G."/>
            <person name="Kalapos B."/>
            <person name="Nelson D.R."/>
            <person name="Li P."/>
            <person name="You F.M."/>
            <person name="Luo M.C."/>
            <person name="Dvorak J."/>
        </authorList>
    </citation>
    <scope>NUCLEOTIDE SEQUENCE [LARGE SCALE GENOMIC DNA]</scope>
    <source>
        <strain evidence="2">cv. AL8/78</strain>
    </source>
</reference>
<dbReference type="AlphaFoldDB" id="A0A453BKK5"/>
<evidence type="ECO:0000256" key="1">
    <source>
        <dbReference type="SAM" id="MobiDB-lite"/>
    </source>
</evidence>
<dbReference type="EnsemblPlants" id="AET2Gv20543400.7">
    <property type="protein sequence ID" value="AET2Gv20543400.7"/>
    <property type="gene ID" value="AET2Gv20543400"/>
</dbReference>
<reference evidence="2" key="4">
    <citation type="submission" date="2019-03" db="UniProtKB">
        <authorList>
            <consortium name="EnsemblPlants"/>
        </authorList>
    </citation>
    <scope>IDENTIFICATION</scope>
</reference>
<evidence type="ECO:0000313" key="2">
    <source>
        <dbReference type="EnsemblPlants" id="AET2Gv20543400.7"/>
    </source>
</evidence>
<sequence>SRKNSAHALLPQSLASRRSSPLLHPPPPPHLNPEPFPSLPLYLLHYRRSYPDHPRPSDPRTPPALHASTRRHHTKGR</sequence>
<feature type="compositionally biased region" description="Low complexity" evidence="1">
    <location>
        <begin position="9"/>
        <end position="22"/>
    </location>
</feature>
<feature type="compositionally biased region" description="Basic residues" evidence="1">
    <location>
        <begin position="68"/>
        <end position="77"/>
    </location>
</feature>
<reference evidence="2" key="3">
    <citation type="journal article" date="2017" name="Nature">
        <title>Genome sequence of the progenitor of the wheat D genome Aegilops tauschii.</title>
        <authorList>
            <person name="Luo M.C."/>
            <person name="Gu Y.Q."/>
            <person name="Puiu D."/>
            <person name="Wang H."/>
            <person name="Twardziok S.O."/>
            <person name="Deal K.R."/>
            <person name="Huo N."/>
            <person name="Zhu T."/>
            <person name="Wang L."/>
            <person name="Wang Y."/>
            <person name="McGuire P.E."/>
            <person name="Liu S."/>
            <person name="Long H."/>
            <person name="Ramasamy R.K."/>
            <person name="Rodriguez J.C."/>
            <person name="Van S.L."/>
            <person name="Yuan L."/>
            <person name="Wang Z."/>
            <person name="Xia Z."/>
            <person name="Xiao L."/>
            <person name="Anderson O.D."/>
            <person name="Ouyang S."/>
            <person name="Liang Y."/>
            <person name="Zimin A.V."/>
            <person name="Pertea G."/>
            <person name="Qi P."/>
            <person name="Bennetzen J.L."/>
            <person name="Dai X."/>
            <person name="Dawson M.W."/>
            <person name="Muller H.G."/>
            <person name="Kugler K."/>
            <person name="Rivarola-Duarte L."/>
            <person name="Spannagl M."/>
            <person name="Mayer K.F.X."/>
            <person name="Lu F.H."/>
            <person name="Bevan M.W."/>
            <person name="Leroy P."/>
            <person name="Li P."/>
            <person name="You F.M."/>
            <person name="Sun Q."/>
            <person name="Liu Z."/>
            <person name="Lyons E."/>
            <person name="Wicker T."/>
            <person name="Salzberg S.L."/>
            <person name="Devos K.M."/>
            <person name="Dvorak J."/>
        </authorList>
    </citation>
    <scope>NUCLEOTIDE SEQUENCE [LARGE SCALE GENOMIC DNA]</scope>
    <source>
        <strain evidence="2">cv. AL8/78</strain>
    </source>
</reference>
<organism evidence="2 3">
    <name type="scientific">Aegilops tauschii subsp. strangulata</name>
    <name type="common">Goatgrass</name>
    <dbReference type="NCBI Taxonomy" id="200361"/>
    <lineage>
        <taxon>Eukaryota</taxon>
        <taxon>Viridiplantae</taxon>
        <taxon>Streptophyta</taxon>
        <taxon>Embryophyta</taxon>
        <taxon>Tracheophyta</taxon>
        <taxon>Spermatophyta</taxon>
        <taxon>Magnoliopsida</taxon>
        <taxon>Liliopsida</taxon>
        <taxon>Poales</taxon>
        <taxon>Poaceae</taxon>
        <taxon>BOP clade</taxon>
        <taxon>Pooideae</taxon>
        <taxon>Triticodae</taxon>
        <taxon>Triticeae</taxon>
        <taxon>Triticinae</taxon>
        <taxon>Aegilops</taxon>
    </lineage>
</organism>
<reference evidence="3" key="2">
    <citation type="journal article" date="2017" name="Nat. Plants">
        <title>The Aegilops tauschii genome reveals multiple impacts of transposons.</title>
        <authorList>
            <person name="Zhao G."/>
            <person name="Zou C."/>
            <person name="Li K."/>
            <person name="Wang K."/>
            <person name="Li T."/>
            <person name="Gao L."/>
            <person name="Zhang X."/>
            <person name="Wang H."/>
            <person name="Yang Z."/>
            <person name="Liu X."/>
            <person name="Jiang W."/>
            <person name="Mao L."/>
            <person name="Kong X."/>
            <person name="Jiao Y."/>
            <person name="Jia J."/>
        </authorList>
    </citation>
    <scope>NUCLEOTIDE SEQUENCE [LARGE SCALE GENOMIC DNA]</scope>
    <source>
        <strain evidence="3">cv. AL8/78</strain>
    </source>
</reference>
<dbReference type="Proteomes" id="UP000015105">
    <property type="component" value="Chromosome 2D"/>
</dbReference>
<accession>A0A453BKK5</accession>
<name>A0A453BKK5_AEGTS</name>
<dbReference type="Gramene" id="AET2Gv20543400.7">
    <property type="protein sequence ID" value="AET2Gv20543400.7"/>
    <property type="gene ID" value="AET2Gv20543400"/>
</dbReference>